<name>A0ABQ0NYD7_9PROT</name>
<keyword evidence="2" id="KW-1185">Reference proteome</keyword>
<organism evidence="1 2">
    <name type="scientific">Saccharibacter floricola DSM 15669</name>
    <dbReference type="NCBI Taxonomy" id="1123227"/>
    <lineage>
        <taxon>Bacteria</taxon>
        <taxon>Pseudomonadati</taxon>
        <taxon>Pseudomonadota</taxon>
        <taxon>Alphaproteobacteria</taxon>
        <taxon>Acetobacterales</taxon>
        <taxon>Acetobacteraceae</taxon>
        <taxon>Saccharibacter</taxon>
    </lineage>
</organism>
<reference evidence="1" key="1">
    <citation type="submission" date="2013-04" db="EMBL/GenBank/DDBJ databases">
        <title>The genome sequencing project of 58 acetic acid bacteria.</title>
        <authorList>
            <person name="Okamoto-Kainuma A."/>
            <person name="Ishikawa M."/>
            <person name="Umino S."/>
            <person name="Koizumi Y."/>
            <person name="Shiwa Y."/>
            <person name="Yoshikawa H."/>
            <person name="Matsutani M."/>
            <person name="Matsushita K."/>
        </authorList>
    </citation>
    <scope>NUCLEOTIDE SEQUENCE</scope>
    <source>
        <strain evidence="1">DSM 15669</strain>
    </source>
</reference>
<dbReference type="EMBL" id="BAQD01000012">
    <property type="protein sequence ID" value="GBQ06493.1"/>
    <property type="molecule type" value="Genomic_DNA"/>
</dbReference>
<proteinExistence type="predicted"/>
<comment type="caution">
    <text evidence="1">The sequence shown here is derived from an EMBL/GenBank/DDBJ whole genome shotgun (WGS) entry which is preliminary data.</text>
</comment>
<evidence type="ECO:0000313" key="2">
    <source>
        <dbReference type="Proteomes" id="UP001062901"/>
    </source>
</evidence>
<evidence type="ECO:0008006" key="3">
    <source>
        <dbReference type="Google" id="ProtNLM"/>
    </source>
</evidence>
<sequence>MSEFRQTERQSRLSALVEGMLTKNIEADAYVETDFQGAGSASNSRQSNSYVLRTRNVYGELKDKADGLYLLGGQNWSLLTMFNKGMFARDEQVPLVIEAQYVPGFNWTRNSQIRLVKTFGAQERYAAGLSIENPSGVPGGKAYLRPGQTNTDRVSGTNVNNPDTYYATDPAPDLVAKIAADPGWGHYELTGIMRFFRNRTSTTGEGHNHTTIAGGGGGGMVLPLIDKKFYFQASGLVGTGLGRYGTSNLPDYTYNRNAAVTPLPEANVLVGFYGDPMASLRLYAYGGAETVMSRRGFDEGGSPYGYGSRNTVMSGCYTETSSACGASGNVRTVAQATGGFWYTAAKGDYGTLRVGGQYAHTYIQAFSGIGGKPHTDADMVLMSLRYMPFN</sequence>
<accession>A0ABQ0NYD7</accession>
<dbReference type="Proteomes" id="UP001062901">
    <property type="component" value="Unassembled WGS sequence"/>
</dbReference>
<evidence type="ECO:0000313" key="1">
    <source>
        <dbReference type="EMBL" id="GBQ06493.1"/>
    </source>
</evidence>
<protein>
    <recommendedName>
        <fullName evidence="3">Porin</fullName>
    </recommendedName>
</protein>
<gene>
    <name evidence="1" type="ORF">AA15669_0962</name>
</gene>